<feature type="compositionally biased region" description="Basic and acidic residues" evidence="1">
    <location>
        <begin position="70"/>
        <end position="92"/>
    </location>
</feature>
<feature type="region of interest" description="Disordered" evidence="1">
    <location>
        <begin position="67"/>
        <end position="92"/>
    </location>
</feature>
<evidence type="ECO:0000313" key="2">
    <source>
        <dbReference type="EMBL" id="KAK5069446.1"/>
    </source>
</evidence>
<keyword evidence="3" id="KW-1185">Reference proteome</keyword>
<gene>
    <name evidence="2" type="ORF">LTR24_010708</name>
</gene>
<proteinExistence type="predicted"/>
<organism evidence="2 3">
    <name type="scientific">Lithohypha guttulata</name>
    <dbReference type="NCBI Taxonomy" id="1690604"/>
    <lineage>
        <taxon>Eukaryota</taxon>
        <taxon>Fungi</taxon>
        <taxon>Dikarya</taxon>
        <taxon>Ascomycota</taxon>
        <taxon>Pezizomycotina</taxon>
        <taxon>Eurotiomycetes</taxon>
        <taxon>Chaetothyriomycetidae</taxon>
        <taxon>Chaetothyriales</taxon>
        <taxon>Trichomeriaceae</taxon>
        <taxon>Lithohypha</taxon>
    </lineage>
</organism>
<dbReference type="EMBL" id="JAVRRG010000457">
    <property type="protein sequence ID" value="KAK5069446.1"/>
    <property type="molecule type" value="Genomic_DNA"/>
</dbReference>
<dbReference type="Proteomes" id="UP001345013">
    <property type="component" value="Unassembled WGS sequence"/>
</dbReference>
<sequence>MVQKRKADNDSLFKPLATSCRGPVLAVVVRLESARCTFGRAFAEWQRLISECARLLRELAVAQGAQAEAEEARQAAERARQDSERSRREAVARESQLRDELRKIEVEAEEAIAVEETQILALERHEAKPAAAPVPNTLALSSFTRNACDGLADDFWGPSTSTPWVLEAS</sequence>
<protein>
    <submittedName>
        <fullName evidence="2">Uncharacterized protein</fullName>
    </submittedName>
</protein>
<comment type="caution">
    <text evidence="2">The sequence shown here is derived from an EMBL/GenBank/DDBJ whole genome shotgun (WGS) entry which is preliminary data.</text>
</comment>
<accession>A0ABR0JT03</accession>
<evidence type="ECO:0000256" key="1">
    <source>
        <dbReference type="SAM" id="MobiDB-lite"/>
    </source>
</evidence>
<reference evidence="2 3" key="1">
    <citation type="submission" date="2023-08" db="EMBL/GenBank/DDBJ databases">
        <title>Black Yeasts Isolated from many extreme environments.</title>
        <authorList>
            <person name="Coleine C."/>
            <person name="Stajich J.E."/>
            <person name="Selbmann L."/>
        </authorList>
    </citation>
    <scope>NUCLEOTIDE SEQUENCE [LARGE SCALE GENOMIC DNA]</scope>
    <source>
        <strain evidence="2 3">CCFEE 5885</strain>
    </source>
</reference>
<name>A0ABR0JT03_9EURO</name>
<evidence type="ECO:0000313" key="3">
    <source>
        <dbReference type="Proteomes" id="UP001345013"/>
    </source>
</evidence>